<accession>A0A2P4X133</accession>
<evidence type="ECO:0000256" key="4">
    <source>
        <dbReference type="ARBA" id="ARBA00038123"/>
    </source>
</evidence>
<organism evidence="6 7">
    <name type="scientific">Phytophthora palmivora</name>
    <dbReference type="NCBI Taxonomy" id="4796"/>
    <lineage>
        <taxon>Eukaryota</taxon>
        <taxon>Sar</taxon>
        <taxon>Stramenopiles</taxon>
        <taxon>Oomycota</taxon>
        <taxon>Peronosporomycetes</taxon>
        <taxon>Peronosporales</taxon>
        <taxon>Peronosporaceae</taxon>
        <taxon>Phytophthora</taxon>
    </lineage>
</organism>
<reference evidence="6 7" key="1">
    <citation type="journal article" date="2017" name="Genome Biol. Evol.">
        <title>Phytophthora megakarya and P. palmivora, closely related causal agents of cacao black pod rot, underwent increases in genome sizes and gene numbers by different mechanisms.</title>
        <authorList>
            <person name="Ali S.S."/>
            <person name="Shao J."/>
            <person name="Lary D.J."/>
            <person name="Kronmiller B."/>
            <person name="Shen D."/>
            <person name="Strem M.D."/>
            <person name="Amoako-Attah I."/>
            <person name="Akrofi A.Y."/>
            <person name="Begoude B.A."/>
            <person name="Ten Hoopen G.M."/>
            <person name="Coulibaly K."/>
            <person name="Kebe B.I."/>
            <person name="Melnick R.L."/>
            <person name="Guiltinan M.J."/>
            <person name="Tyler B.M."/>
            <person name="Meinhardt L.W."/>
            <person name="Bailey B.A."/>
        </authorList>
    </citation>
    <scope>NUCLEOTIDE SEQUENCE [LARGE SCALE GENOMIC DNA]</scope>
    <source>
        <strain evidence="7">sbr112.9</strain>
    </source>
</reference>
<feature type="non-terminal residue" evidence="6">
    <location>
        <position position="292"/>
    </location>
</feature>
<evidence type="ECO:0000313" key="7">
    <source>
        <dbReference type="Proteomes" id="UP000237271"/>
    </source>
</evidence>
<dbReference type="PANTHER" id="PTHR20544">
    <property type="entry name" value="CENTROSOMAL PROTEIN CEP135"/>
    <property type="match status" value="1"/>
</dbReference>
<dbReference type="InterPro" id="IPR051877">
    <property type="entry name" value="Centriole_BasalBody_StrucProt"/>
</dbReference>
<comment type="caution">
    <text evidence="6">The sequence shown here is derived from an EMBL/GenBank/DDBJ whole genome shotgun (WGS) entry which is preliminary data.</text>
</comment>
<evidence type="ECO:0000313" key="6">
    <source>
        <dbReference type="EMBL" id="POM59262.1"/>
    </source>
</evidence>
<dbReference type="PANTHER" id="PTHR20544:SF0">
    <property type="entry name" value="NUCLEOPROTEIN TPR_MLP1 DOMAIN-CONTAINING PROTEIN"/>
    <property type="match status" value="1"/>
</dbReference>
<keyword evidence="7" id="KW-1185">Reference proteome</keyword>
<proteinExistence type="inferred from homology"/>
<evidence type="ECO:0000256" key="5">
    <source>
        <dbReference type="SAM" id="Coils"/>
    </source>
</evidence>
<dbReference type="OrthoDB" id="10254663at2759"/>
<keyword evidence="5" id="KW-0175">Coiled coil</keyword>
<dbReference type="AlphaFoldDB" id="A0A2P4X133"/>
<dbReference type="GO" id="GO:0005814">
    <property type="term" value="C:centriole"/>
    <property type="evidence" value="ECO:0007669"/>
    <property type="project" value="UniProtKB-SubCell"/>
</dbReference>
<feature type="coiled-coil region" evidence="5">
    <location>
        <begin position="186"/>
        <end position="234"/>
    </location>
</feature>
<comment type="subcellular location">
    <subcellularLocation>
        <location evidence="1">Cytoplasm</location>
        <location evidence="1">Cytoskeleton</location>
        <location evidence="1">Microtubule organizing center</location>
        <location evidence="1">Centrosome</location>
        <location evidence="1">Centriole</location>
    </subcellularLocation>
</comment>
<evidence type="ECO:0000256" key="1">
    <source>
        <dbReference type="ARBA" id="ARBA00004114"/>
    </source>
</evidence>
<dbReference type="EMBL" id="NCKW01017257">
    <property type="protein sequence ID" value="POM59262.1"/>
    <property type="molecule type" value="Genomic_DNA"/>
</dbReference>
<gene>
    <name evidence="6" type="ORF">PHPALM_32036</name>
</gene>
<comment type="similarity">
    <text evidence="4">Belongs to the CEP135/TSGA10 family.</text>
</comment>
<keyword evidence="2" id="KW-0963">Cytoplasm</keyword>
<name>A0A2P4X133_9STRA</name>
<keyword evidence="3" id="KW-0206">Cytoskeleton</keyword>
<sequence>MAPSDVLELRSFGDLQTQLRAMAYNEPVGLESVPLVQRLLTDLLAASGAREMTEKKLEKAQRDALEFSQILLPLRKENAQLTRENNSLHLEIIHQEEAIAEREKACELQLEGLRDDVKKLQFLNTQKTQQCAKKDQEVAKLQAQLERVLATGGLQDFASASIEMSSPSVSPRRLSMDSQQARKIQQEQQTQVAKDLQEQLTELTKENERLRAQCEQFNDKLAKREEEINRLSKLSVQVVNDENSSSKKLQDLEERYQTKAKQEATELYVEQLSTQVDILNDQVAKYESRLKE</sequence>
<feature type="coiled-coil region" evidence="5">
    <location>
        <begin position="124"/>
        <end position="151"/>
    </location>
</feature>
<protein>
    <submittedName>
        <fullName evidence="6">Viral Atype inclusion protein</fullName>
    </submittedName>
</protein>
<evidence type="ECO:0000256" key="2">
    <source>
        <dbReference type="ARBA" id="ARBA00022490"/>
    </source>
</evidence>
<dbReference type="Proteomes" id="UP000237271">
    <property type="component" value="Unassembled WGS sequence"/>
</dbReference>
<evidence type="ECO:0000256" key="3">
    <source>
        <dbReference type="ARBA" id="ARBA00023212"/>
    </source>
</evidence>